<dbReference type="AlphaFoldDB" id="A0A4R7J1S1"/>
<evidence type="ECO:0000313" key="2">
    <source>
        <dbReference type="Proteomes" id="UP000295371"/>
    </source>
</evidence>
<comment type="caution">
    <text evidence="1">The sequence shown here is derived from an EMBL/GenBank/DDBJ whole genome shotgun (WGS) entry which is preliminary data.</text>
</comment>
<protein>
    <submittedName>
        <fullName evidence="1">Uncharacterized protein</fullName>
    </submittedName>
</protein>
<dbReference type="EMBL" id="SOAW01000002">
    <property type="protein sequence ID" value="TDT31101.1"/>
    <property type="molecule type" value="Genomic_DNA"/>
</dbReference>
<sequence length="133" mass="14033">MTAQAVSTGVLGLLEPTPLLIFDGTPPATTPTRVYACVYGDTGLATPVTYEQLSRRVSFAVRVVVAAVDAAGVRFGVDHVRAALTDRSPVVSGGAGRLREVSSGPLLWDGPEGDRRASMTLTYRVTIPRSYPS</sequence>
<dbReference type="Proteomes" id="UP000295371">
    <property type="component" value="Unassembled WGS sequence"/>
</dbReference>
<evidence type="ECO:0000313" key="1">
    <source>
        <dbReference type="EMBL" id="TDT31101.1"/>
    </source>
</evidence>
<accession>A0A4R7J1S1</accession>
<name>A0A4R7J1S1_9ACTN</name>
<organism evidence="1 2">
    <name type="scientific">Naumannella halotolerans</name>
    <dbReference type="NCBI Taxonomy" id="993414"/>
    <lineage>
        <taxon>Bacteria</taxon>
        <taxon>Bacillati</taxon>
        <taxon>Actinomycetota</taxon>
        <taxon>Actinomycetes</taxon>
        <taxon>Propionibacteriales</taxon>
        <taxon>Propionibacteriaceae</taxon>
        <taxon>Naumannella</taxon>
    </lineage>
</organism>
<proteinExistence type="predicted"/>
<gene>
    <name evidence="1" type="ORF">CLV29_2514</name>
</gene>
<keyword evidence="2" id="KW-1185">Reference proteome</keyword>
<reference evidence="1 2" key="1">
    <citation type="submission" date="2019-03" db="EMBL/GenBank/DDBJ databases">
        <title>Genomic Encyclopedia of Archaeal and Bacterial Type Strains, Phase II (KMG-II): from individual species to whole genera.</title>
        <authorList>
            <person name="Goeker M."/>
        </authorList>
    </citation>
    <scope>NUCLEOTIDE SEQUENCE [LARGE SCALE GENOMIC DNA]</scope>
    <source>
        <strain evidence="1 2">DSM 24323</strain>
    </source>
</reference>
<dbReference type="RefSeq" id="WP_133755415.1">
    <property type="nucleotide sequence ID" value="NZ_SOAW01000002.1"/>
</dbReference>